<keyword evidence="3 7" id="KW-0863">Zinc-finger</keyword>
<evidence type="ECO:0000259" key="9">
    <source>
        <dbReference type="PROSITE" id="PS50808"/>
    </source>
</evidence>
<keyword evidence="4" id="KW-0862">Zinc</keyword>
<dbReference type="InterPro" id="IPR003656">
    <property type="entry name" value="Znf_BED"/>
</dbReference>
<evidence type="ECO:0000256" key="7">
    <source>
        <dbReference type="PROSITE-ProRule" id="PRU00027"/>
    </source>
</evidence>
<evidence type="ECO:0000256" key="6">
    <source>
        <dbReference type="ARBA" id="ARBA00023242"/>
    </source>
</evidence>
<dbReference type="Pfam" id="PF04937">
    <property type="entry name" value="DUF659"/>
    <property type="match status" value="1"/>
</dbReference>
<accession>A0A2G5C374</accession>
<evidence type="ECO:0000313" key="10">
    <source>
        <dbReference type="EMBL" id="PIA25726.1"/>
    </source>
</evidence>
<keyword evidence="2" id="KW-0479">Metal-binding</keyword>
<keyword evidence="5" id="KW-0238">DNA-binding</keyword>
<proteinExistence type="predicted"/>
<name>A0A2G5C374_AQUCA</name>
<evidence type="ECO:0000256" key="8">
    <source>
        <dbReference type="SAM" id="MobiDB-lite"/>
    </source>
</evidence>
<dbReference type="GO" id="GO:0008270">
    <property type="term" value="F:zinc ion binding"/>
    <property type="evidence" value="ECO:0007669"/>
    <property type="project" value="UniProtKB-KW"/>
</dbReference>
<evidence type="ECO:0000256" key="4">
    <source>
        <dbReference type="ARBA" id="ARBA00022833"/>
    </source>
</evidence>
<dbReference type="PANTHER" id="PTHR32166:SF63">
    <property type="entry name" value="HAT TRANSPOSON SUPERFAMILY PROTEIN"/>
    <property type="match status" value="1"/>
</dbReference>
<sequence length="669" mass="75470">MVRQKDQFWEYADDLKGRFLCKFCQKNYSGGIARVKSHLSRLQGRDIAICNSVPEDVQASAVLALQGTGPSYKKRKAALSLMNGEGSGVELPVRSAIPCAESLPKLSQTTVHAICDKEDKESNKKDKESVDRMVAQAFMMNNIGVDVIQSPSFISMVKSIAEFGSGYSLPSCATLCTKLLQDAKKEVDEYVSTVKGSWSLTGCTLMLDTSDSDVIAYSPKGAIYLKSWERTNDSSVFLADVLIPIIEEVGSENVVQIIVNNGFDIESENLVTERYPHIYRTRCVSRGIQLLLEDIFKEVEWIQSVVDDAKLIVDYVYKYPVVLKLMRVHTSDKDLKRPCKTSYVSYYMMLQSLIEVEDSLRMMVVSPEWSVVNESKIPTATQIAQIIQSTDFWSRIKEVISAAELIMTILRLVDGDGSTAGYLYEAVERIGGEFKQRCSIDESKYSKLLKLYNSRRNSDIIQKIHAAAAFLHPSFMYEGKIKYEKSDIRDGMNYVVEHMVNPDEMDDFAAQLLLYNGKNLKLFNTLSVLMMKKAHPRLWWEYNGGEVPLLRKLAIRILSQPCSSSCGRNLSGFEVAQSENIHRSQHTYEDFIYTRINMKMMAKYNDLEMQDKFALGLENLGEYIKKNPGEHPEDIHDGYDKSQYEGGRTGLNGDTIMLNEKSGPGSSSL</sequence>
<gene>
    <name evidence="10" type="ORF">AQUCO_10800016v1</name>
</gene>
<dbReference type="EMBL" id="KZ305124">
    <property type="protein sequence ID" value="PIA25726.1"/>
    <property type="molecule type" value="Genomic_DNA"/>
</dbReference>
<dbReference type="InterPro" id="IPR008906">
    <property type="entry name" value="HATC_C_dom"/>
</dbReference>
<feature type="compositionally biased region" description="Basic and acidic residues" evidence="8">
    <location>
        <begin position="628"/>
        <end position="643"/>
    </location>
</feature>
<feature type="region of interest" description="Disordered" evidence="8">
    <location>
        <begin position="628"/>
        <end position="669"/>
    </location>
</feature>
<evidence type="ECO:0000313" key="11">
    <source>
        <dbReference type="Proteomes" id="UP000230069"/>
    </source>
</evidence>
<dbReference type="AlphaFoldDB" id="A0A2G5C374"/>
<dbReference type="GO" id="GO:0005634">
    <property type="term" value="C:nucleus"/>
    <property type="evidence" value="ECO:0007669"/>
    <property type="project" value="UniProtKB-SubCell"/>
</dbReference>
<evidence type="ECO:0000256" key="5">
    <source>
        <dbReference type="ARBA" id="ARBA00023125"/>
    </source>
</evidence>
<dbReference type="GO" id="GO:0046983">
    <property type="term" value="F:protein dimerization activity"/>
    <property type="evidence" value="ECO:0007669"/>
    <property type="project" value="InterPro"/>
</dbReference>
<dbReference type="PANTHER" id="PTHR32166">
    <property type="entry name" value="OSJNBA0013A04.12 PROTEIN"/>
    <property type="match status" value="1"/>
</dbReference>
<keyword evidence="6" id="KW-0539">Nucleus</keyword>
<dbReference type="InterPro" id="IPR012337">
    <property type="entry name" value="RNaseH-like_sf"/>
</dbReference>
<dbReference type="GO" id="GO:0003677">
    <property type="term" value="F:DNA binding"/>
    <property type="evidence" value="ECO:0007669"/>
    <property type="project" value="UniProtKB-KW"/>
</dbReference>
<dbReference type="OrthoDB" id="1936364at2759"/>
<evidence type="ECO:0000256" key="3">
    <source>
        <dbReference type="ARBA" id="ARBA00022771"/>
    </source>
</evidence>
<dbReference type="InParanoid" id="A0A2G5C374"/>
<dbReference type="Pfam" id="PF05699">
    <property type="entry name" value="Dimer_Tnp_hAT"/>
    <property type="match status" value="1"/>
</dbReference>
<evidence type="ECO:0000256" key="2">
    <source>
        <dbReference type="ARBA" id="ARBA00022723"/>
    </source>
</evidence>
<keyword evidence="11" id="KW-1185">Reference proteome</keyword>
<evidence type="ECO:0000256" key="1">
    <source>
        <dbReference type="ARBA" id="ARBA00004123"/>
    </source>
</evidence>
<dbReference type="STRING" id="218851.A0A2G5C374"/>
<feature type="domain" description="BED-type" evidence="9">
    <location>
        <begin position="3"/>
        <end position="57"/>
    </location>
</feature>
<dbReference type="Proteomes" id="UP000230069">
    <property type="component" value="Unassembled WGS sequence"/>
</dbReference>
<comment type="subcellular location">
    <subcellularLocation>
        <location evidence="1">Nucleus</location>
    </subcellularLocation>
</comment>
<organism evidence="10 11">
    <name type="scientific">Aquilegia coerulea</name>
    <name type="common">Rocky mountain columbine</name>
    <dbReference type="NCBI Taxonomy" id="218851"/>
    <lineage>
        <taxon>Eukaryota</taxon>
        <taxon>Viridiplantae</taxon>
        <taxon>Streptophyta</taxon>
        <taxon>Embryophyta</taxon>
        <taxon>Tracheophyta</taxon>
        <taxon>Spermatophyta</taxon>
        <taxon>Magnoliopsida</taxon>
        <taxon>Ranunculales</taxon>
        <taxon>Ranunculaceae</taxon>
        <taxon>Thalictroideae</taxon>
        <taxon>Aquilegia</taxon>
    </lineage>
</organism>
<dbReference type="SUPFAM" id="SSF53098">
    <property type="entry name" value="Ribonuclease H-like"/>
    <property type="match status" value="1"/>
</dbReference>
<dbReference type="InterPro" id="IPR007021">
    <property type="entry name" value="DUF659"/>
</dbReference>
<protein>
    <recommendedName>
        <fullName evidence="9">BED-type domain-containing protein</fullName>
    </recommendedName>
</protein>
<dbReference type="PROSITE" id="PS50808">
    <property type="entry name" value="ZF_BED"/>
    <property type="match status" value="1"/>
</dbReference>
<reference evidence="10 11" key="1">
    <citation type="submission" date="2017-09" db="EMBL/GenBank/DDBJ databases">
        <title>WGS assembly of Aquilegia coerulea Goldsmith.</title>
        <authorList>
            <person name="Hodges S."/>
            <person name="Kramer E."/>
            <person name="Nordborg M."/>
            <person name="Tomkins J."/>
            <person name="Borevitz J."/>
            <person name="Derieg N."/>
            <person name="Yan J."/>
            <person name="Mihaltcheva S."/>
            <person name="Hayes R.D."/>
            <person name="Rokhsar D."/>
        </authorList>
    </citation>
    <scope>NUCLEOTIDE SEQUENCE [LARGE SCALE GENOMIC DNA]</scope>
    <source>
        <strain evidence="11">cv. Goldsmith</strain>
    </source>
</reference>